<reference evidence="12 13" key="1">
    <citation type="submission" date="2020-08" db="EMBL/GenBank/DDBJ databases">
        <title>Genomic Encyclopedia of Type Strains, Phase IV (KMG-V): Genome sequencing to study the core and pangenomes of soil and plant-associated prokaryotes.</title>
        <authorList>
            <person name="Whitman W."/>
        </authorList>
    </citation>
    <scope>NUCLEOTIDE SEQUENCE [LARGE SCALE GENOMIC DNA]</scope>
    <source>
        <strain evidence="12 13">SEMIA 415</strain>
    </source>
</reference>
<comment type="function">
    <text evidence="8">Toxic component of a toxin-antitoxin (TA) system. An RNase.</text>
</comment>
<dbReference type="HAMAP" id="MF_00265">
    <property type="entry name" value="VapC_Nob1"/>
    <property type="match status" value="1"/>
</dbReference>
<dbReference type="Pfam" id="PF01850">
    <property type="entry name" value="PIN"/>
    <property type="match status" value="1"/>
</dbReference>
<evidence type="ECO:0000256" key="5">
    <source>
        <dbReference type="ARBA" id="ARBA00022801"/>
    </source>
</evidence>
<dbReference type="GO" id="GO:0000287">
    <property type="term" value="F:magnesium ion binding"/>
    <property type="evidence" value="ECO:0007669"/>
    <property type="project" value="UniProtKB-UniRule"/>
</dbReference>
<dbReference type="PROSITE" id="PS51740">
    <property type="entry name" value="SPOVT_ABRB"/>
    <property type="match status" value="1"/>
</dbReference>
<proteinExistence type="inferred from homology"/>
<dbReference type="InterPro" id="IPR037914">
    <property type="entry name" value="SpoVT-AbrB_sf"/>
</dbReference>
<evidence type="ECO:0000313" key="12">
    <source>
        <dbReference type="EMBL" id="MBB4291399.1"/>
    </source>
</evidence>
<gene>
    <name evidence="8" type="primary">vapC</name>
    <name evidence="12" type="ORF">GGE16_003458</name>
</gene>
<keyword evidence="5 8" id="KW-0378">Hydrolase</keyword>
<comment type="caution">
    <text evidence="8">Lacks conserved residue(s) required for the propagation of feature annotation.</text>
</comment>
<evidence type="ECO:0000256" key="7">
    <source>
        <dbReference type="ARBA" id="ARBA00038093"/>
    </source>
</evidence>
<evidence type="ECO:0000256" key="2">
    <source>
        <dbReference type="ARBA" id="ARBA00022649"/>
    </source>
</evidence>
<dbReference type="InterPro" id="IPR002716">
    <property type="entry name" value="PIN_dom"/>
</dbReference>
<dbReference type="Gene3D" id="2.10.260.10">
    <property type="match status" value="1"/>
</dbReference>
<dbReference type="Pfam" id="PF04014">
    <property type="entry name" value="MazE_antitoxin"/>
    <property type="match status" value="1"/>
</dbReference>
<evidence type="ECO:0000259" key="11">
    <source>
        <dbReference type="PROSITE" id="PS51740"/>
    </source>
</evidence>
<dbReference type="EC" id="3.1.-.-" evidence="8"/>
<dbReference type="InterPro" id="IPR007159">
    <property type="entry name" value="SpoVT-AbrB_dom"/>
</dbReference>
<dbReference type="Proteomes" id="UP000538507">
    <property type="component" value="Unassembled WGS sequence"/>
</dbReference>
<feature type="region of interest" description="Disordered" evidence="10">
    <location>
        <begin position="64"/>
        <end position="86"/>
    </location>
</feature>
<evidence type="ECO:0000256" key="4">
    <source>
        <dbReference type="ARBA" id="ARBA00022723"/>
    </source>
</evidence>
<accession>A0AAE2MLG0</accession>
<comment type="similarity">
    <text evidence="7 8">Belongs to the PINc/VapC protein family.</text>
</comment>
<organism evidence="12 13">
    <name type="scientific">Rhizobium leguminosarum</name>
    <dbReference type="NCBI Taxonomy" id="384"/>
    <lineage>
        <taxon>Bacteria</taxon>
        <taxon>Pseudomonadati</taxon>
        <taxon>Pseudomonadota</taxon>
        <taxon>Alphaproteobacteria</taxon>
        <taxon>Hyphomicrobiales</taxon>
        <taxon>Rhizobiaceae</taxon>
        <taxon>Rhizobium/Agrobacterium group</taxon>
        <taxon>Rhizobium</taxon>
    </lineage>
</organism>
<dbReference type="InterPro" id="IPR022907">
    <property type="entry name" value="VapC_family"/>
</dbReference>
<feature type="domain" description="SpoVT-AbrB" evidence="11">
    <location>
        <begin position="6"/>
        <end position="48"/>
    </location>
</feature>
<dbReference type="CDD" id="cd18740">
    <property type="entry name" value="PIN_VapC4-5_FitB-like"/>
    <property type="match status" value="1"/>
</dbReference>
<sequence>MASKTAKIFTTGRSQAVRLPAEFRFEESEVFVRRDPKTGDVILSRKPDSWDGLFELHGRDQVPDDFMGPADRSQPSQDHDPAKAGGTAWMLDTNIASHVIKGDRPEILKRLAALPMDEIVISSVTEGELLYGLAKRGYPKALSERVRQFLLRVDVLPWDHDVTRAYGDLRAACEAKGVALASLEMMIAAHAVATAATLVTRDQAFARVSEPLKLDDWANEGS</sequence>
<protein>
    <recommendedName>
        <fullName evidence="8">Ribonuclease VapC</fullName>
        <shortName evidence="8">RNase VapC</shortName>
        <ecNumber evidence="8">3.1.-.-</ecNumber>
    </recommendedName>
    <alternativeName>
        <fullName evidence="8">Toxin VapC</fullName>
    </alternativeName>
</protein>
<dbReference type="GO" id="GO:0016787">
    <property type="term" value="F:hydrolase activity"/>
    <property type="evidence" value="ECO:0007669"/>
    <property type="project" value="UniProtKB-KW"/>
</dbReference>
<dbReference type="SUPFAM" id="SSF89447">
    <property type="entry name" value="AbrB/MazE/MraZ-like"/>
    <property type="match status" value="1"/>
</dbReference>
<dbReference type="GO" id="GO:0003677">
    <property type="term" value="F:DNA binding"/>
    <property type="evidence" value="ECO:0007669"/>
    <property type="project" value="UniProtKB-UniRule"/>
</dbReference>
<dbReference type="PANTHER" id="PTHR33653:SF1">
    <property type="entry name" value="RIBONUCLEASE VAPC2"/>
    <property type="match status" value="1"/>
</dbReference>
<dbReference type="InterPro" id="IPR050556">
    <property type="entry name" value="Type_II_TA_system_RNase"/>
</dbReference>
<dbReference type="InterPro" id="IPR029060">
    <property type="entry name" value="PIN-like_dom_sf"/>
</dbReference>
<comment type="caution">
    <text evidence="12">The sequence shown here is derived from an EMBL/GenBank/DDBJ whole genome shotgun (WGS) entry which is preliminary data.</text>
</comment>
<evidence type="ECO:0000313" key="13">
    <source>
        <dbReference type="Proteomes" id="UP000538507"/>
    </source>
</evidence>
<keyword evidence="9" id="KW-0238">DNA-binding</keyword>
<keyword evidence="6 8" id="KW-0460">Magnesium</keyword>
<keyword evidence="2 8" id="KW-1277">Toxin-antitoxin system</keyword>
<evidence type="ECO:0000256" key="1">
    <source>
        <dbReference type="ARBA" id="ARBA00001946"/>
    </source>
</evidence>
<evidence type="ECO:0000256" key="10">
    <source>
        <dbReference type="SAM" id="MobiDB-lite"/>
    </source>
</evidence>
<dbReference type="AlphaFoldDB" id="A0AAE2MLG0"/>
<comment type="cofactor">
    <cofactor evidence="1 8">
        <name>Mg(2+)</name>
        <dbReference type="ChEBI" id="CHEBI:18420"/>
    </cofactor>
</comment>
<evidence type="ECO:0000256" key="8">
    <source>
        <dbReference type="HAMAP-Rule" id="MF_00265"/>
    </source>
</evidence>
<dbReference type="EMBL" id="JACIGO010000003">
    <property type="protein sequence ID" value="MBB4291399.1"/>
    <property type="molecule type" value="Genomic_DNA"/>
</dbReference>
<dbReference type="GO" id="GO:0090729">
    <property type="term" value="F:toxin activity"/>
    <property type="evidence" value="ECO:0007669"/>
    <property type="project" value="UniProtKB-KW"/>
</dbReference>
<evidence type="ECO:0000256" key="6">
    <source>
        <dbReference type="ARBA" id="ARBA00022842"/>
    </source>
</evidence>
<evidence type="ECO:0000256" key="9">
    <source>
        <dbReference type="PROSITE-ProRule" id="PRU01076"/>
    </source>
</evidence>
<dbReference type="GO" id="GO:0004540">
    <property type="term" value="F:RNA nuclease activity"/>
    <property type="evidence" value="ECO:0007669"/>
    <property type="project" value="InterPro"/>
</dbReference>
<feature type="binding site" evidence="8">
    <location>
        <position position="92"/>
    </location>
    <ligand>
        <name>Mg(2+)</name>
        <dbReference type="ChEBI" id="CHEBI:18420"/>
    </ligand>
</feature>
<dbReference type="SUPFAM" id="SSF88723">
    <property type="entry name" value="PIN domain-like"/>
    <property type="match status" value="1"/>
</dbReference>
<evidence type="ECO:0000256" key="3">
    <source>
        <dbReference type="ARBA" id="ARBA00022722"/>
    </source>
</evidence>
<keyword evidence="8" id="KW-0800">Toxin</keyword>
<dbReference type="Gene3D" id="3.40.50.1010">
    <property type="entry name" value="5'-nuclease"/>
    <property type="match status" value="1"/>
</dbReference>
<name>A0AAE2MLG0_RHILE</name>
<keyword evidence="4 8" id="KW-0479">Metal-binding</keyword>
<keyword evidence="3 8" id="KW-0540">Nuclease</keyword>
<dbReference type="PANTHER" id="PTHR33653">
    <property type="entry name" value="RIBONUCLEASE VAPC2"/>
    <property type="match status" value="1"/>
</dbReference>